<gene>
    <name evidence="1" type="ORF">HAX54_023267</name>
</gene>
<proteinExistence type="predicted"/>
<accession>A0ABS8UYD7</accession>
<feature type="non-terminal residue" evidence="1">
    <location>
        <position position="1"/>
    </location>
</feature>
<organism evidence="1 2">
    <name type="scientific">Datura stramonium</name>
    <name type="common">Jimsonweed</name>
    <name type="synonym">Common thornapple</name>
    <dbReference type="NCBI Taxonomy" id="4076"/>
    <lineage>
        <taxon>Eukaryota</taxon>
        <taxon>Viridiplantae</taxon>
        <taxon>Streptophyta</taxon>
        <taxon>Embryophyta</taxon>
        <taxon>Tracheophyta</taxon>
        <taxon>Spermatophyta</taxon>
        <taxon>Magnoliopsida</taxon>
        <taxon>eudicotyledons</taxon>
        <taxon>Gunneridae</taxon>
        <taxon>Pentapetalae</taxon>
        <taxon>asterids</taxon>
        <taxon>lamiids</taxon>
        <taxon>Solanales</taxon>
        <taxon>Solanaceae</taxon>
        <taxon>Solanoideae</taxon>
        <taxon>Datureae</taxon>
        <taxon>Datura</taxon>
    </lineage>
</organism>
<name>A0ABS8UYD7_DATST</name>
<sequence length="54" mass="6260">YDVRRDQSEAVRAISNFWSFYYYSQSRQGSGSSYRSYTIAHTRFKARGPVTAAI</sequence>
<dbReference type="EMBL" id="JACEIK010002822">
    <property type="protein sequence ID" value="MCD9639023.1"/>
    <property type="molecule type" value="Genomic_DNA"/>
</dbReference>
<keyword evidence="2" id="KW-1185">Reference proteome</keyword>
<protein>
    <submittedName>
        <fullName evidence="1">Uncharacterized protein</fullName>
    </submittedName>
</protein>
<comment type="caution">
    <text evidence="1">The sequence shown here is derived from an EMBL/GenBank/DDBJ whole genome shotgun (WGS) entry which is preliminary data.</text>
</comment>
<dbReference type="Proteomes" id="UP000823775">
    <property type="component" value="Unassembled WGS sequence"/>
</dbReference>
<evidence type="ECO:0000313" key="2">
    <source>
        <dbReference type="Proteomes" id="UP000823775"/>
    </source>
</evidence>
<feature type="non-terminal residue" evidence="1">
    <location>
        <position position="54"/>
    </location>
</feature>
<reference evidence="1 2" key="1">
    <citation type="journal article" date="2021" name="BMC Genomics">
        <title>Datura genome reveals duplications of psychoactive alkaloid biosynthetic genes and high mutation rate following tissue culture.</title>
        <authorList>
            <person name="Rajewski A."/>
            <person name="Carter-House D."/>
            <person name="Stajich J."/>
            <person name="Litt A."/>
        </authorList>
    </citation>
    <scope>NUCLEOTIDE SEQUENCE [LARGE SCALE GENOMIC DNA]</scope>
    <source>
        <strain evidence="1">AR-01</strain>
    </source>
</reference>
<evidence type="ECO:0000313" key="1">
    <source>
        <dbReference type="EMBL" id="MCD9639023.1"/>
    </source>
</evidence>